<organism evidence="2 3">
    <name type="scientific">Porites evermanni</name>
    <dbReference type="NCBI Taxonomy" id="104178"/>
    <lineage>
        <taxon>Eukaryota</taxon>
        <taxon>Metazoa</taxon>
        <taxon>Cnidaria</taxon>
        <taxon>Anthozoa</taxon>
        <taxon>Hexacorallia</taxon>
        <taxon>Scleractinia</taxon>
        <taxon>Fungiina</taxon>
        <taxon>Poritidae</taxon>
        <taxon>Porites</taxon>
    </lineage>
</organism>
<gene>
    <name evidence="2" type="ORF">PEVE_00013882</name>
</gene>
<name>A0ABN8RQR0_9CNID</name>
<reference evidence="2 3" key="1">
    <citation type="submission" date="2022-05" db="EMBL/GenBank/DDBJ databases">
        <authorList>
            <consortium name="Genoscope - CEA"/>
            <person name="William W."/>
        </authorList>
    </citation>
    <scope>NUCLEOTIDE SEQUENCE [LARGE SCALE GENOMIC DNA]</scope>
</reference>
<comment type="caution">
    <text evidence="2">The sequence shown here is derived from an EMBL/GenBank/DDBJ whole genome shotgun (WGS) entry which is preliminary data.</text>
</comment>
<feature type="region of interest" description="Disordered" evidence="1">
    <location>
        <begin position="894"/>
        <end position="1005"/>
    </location>
</feature>
<evidence type="ECO:0000313" key="3">
    <source>
        <dbReference type="Proteomes" id="UP001159427"/>
    </source>
</evidence>
<evidence type="ECO:0000256" key="1">
    <source>
        <dbReference type="SAM" id="MobiDB-lite"/>
    </source>
</evidence>
<feature type="compositionally biased region" description="Acidic residues" evidence="1">
    <location>
        <begin position="941"/>
        <end position="952"/>
    </location>
</feature>
<proteinExistence type="predicted"/>
<dbReference type="Proteomes" id="UP001159427">
    <property type="component" value="Unassembled WGS sequence"/>
</dbReference>
<accession>A0ABN8RQR0</accession>
<dbReference type="CDD" id="cd22744">
    <property type="entry name" value="OTU"/>
    <property type="match status" value="1"/>
</dbReference>
<protein>
    <submittedName>
        <fullName evidence="2">Uncharacterized protein</fullName>
    </submittedName>
</protein>
<sequence>MFLQETKAYLSSSRTSVNVFLTSLDDGLKVALFKKLCNGVHFGAQQRDARAEMQKEGLTLETADYLTDLLKKYEETEGGLSADAVLPPIPVARDDPGPPKPAKFLVPTVILWDPLSQVPNLTELSCPHEIHDNEFCVLRTHTSSKSHYGRWKAARGTQDVPRVLYCCDGSTLLVSRMYTCKKGHKVIAHDPRIIENIPSSFQVPFFLLHRTGFTRELANWVHSCVFAGMTFHEIENVLIQRHRDAYEDRKCKFEAELKTYLEKNPDTDSAEIVKFPEFKASQVPSLETIMSSIVHMFEGNELYYIQRMSEWSAKRIIAGYYFKVATTIGEKLDNGKWATHFKNMYTVMNEKGQVIAWKFSKEKDLNEVKDILVGLQQRFQQQGRQLEMILVPECCETKQLFQDIFGAEVPVKLEVTKAIHRVVRKIPAKKREDNQLTKACVRDFALCLRYPSDRGDTQQEDTPPPKIITENLDAFVTGWKEIIEGTERVLTLAAQRQIAQLKNHITAGCLSEIPVSSTTENVADLQNILRPVLERKFLNVDMALALISTLLYVWNERKANQLPIGALVRPIAKYRGTLEVSGFTPSSERFGIVKTEEDETSDGLSSASYSFDVLALQCLILDAFDGHKDAEVQQASTENSLSQSVLKKVIARASNLMSVWELLKTQAVNEVSINPRLLHLMACSLILFSRNECAIDDRSNHEVRLSEMLRYYQLMVFSEKKDTTEADGFFTAVSSGLNSILRSDLPEIESVKQHLASIGYLTDEGSSLEENVSVLRHLISDEWLASEEDYSKLLVSHMISFSEEAQAFRNRGYFKAEMSNLLPIAAAKVLRVPVIVFTSLQHFPIVPVVPSDAIIIGSCVHVAYNAAGFGGFFDVGTYVSSSIVLPKLMTDPLERRRDSRKRYREKIALQKSNQIPKKRGKKAKSGNSQEEGEETPKETDAADAEVSQDDSILDSSALDSSALESSTLDSSAADVTEQAIPVDMSTGETEGETTETVQDSSLAPSATVGTVDEGVEAAANLIEMAYSEAGVDESTMQSVITESPLKIAIVPGTEPAIDEEQTILQSSETEVVPQEDEAVAEENMPTDTIAEDVIDQSMDCEDKEDKAASSEEVLIPEPVAAGRGKSLREASTPGRKPGLLDNEAVVTFTDGANIQKQTFSCSCGRGSGKNQKRTQFCLTLEGGYLTRCACYRNASGCSHRCRCYLCCNPYGTAQAAKASKPARQVRRFRPRHKVQVIKSRIPGLTLSSPSIKSESESAKWMEVDNLAFECLIAAMSHAGLELTPEKIAAEYDNLCVLSKDEGGILGNFLQPKTIADVALQLEVVQKNIRIFENLYKKQTELNWFQGMEVVFSTEVVVSS</sequence>
<evidence type="ECO:0000313" key="2">
    <source>
        <dbReference type="EMBL" id="CAH3181831.1"/>
    </source>
</evidence>
<dbReference type="EMBL" id="CALNXI010002030">
    <property type="protein sequence ID" value="CAH3181831.1"/>
    <property type="molecule type" value="Genomic_DNA"/>
</dbReference>
<keyword evidence="3" id="KW-1185">Reference proteome</keyword>
<feature type="compositionally biased region" description="Low complexity" evidence="1">
    <location>
        <begin position="953"/>
        <end position="974"/>
    </location>
</feature>